<evidence type="ECO:0000313" key="6">
    <source>
        <dbReference type="EMBL" id="KAE9455435.1"/>
    </source>
</evidence>
<sequence>MRLGIALFEVLSEALGLNPNHLKDMDCAEGSYMMGHYYPACPEPDLTLGASKHTDSGFFTVLLQDQMGGLQILHEDQWVDVRPSPGALVVNIADLLQASPYNMMLITNDQFKSINHRVLARNIGPRISVASFFTTHWREGAPVRVYGPIKELLSEQNPPVYRETTVKEFRAHYHKKGLDGTSKLSHFKLCK</sequence>
<dbReference type="Proteomes" id="UP000428333">
    <property type="component" value="Linkage Group LG07"/>
</dbReference>
<dbReference type="InterPro" id="IPR005123">
    <property type="entry name" value="Oxoglu/Fe-dep_dioxygenase_dom"/>
</dbReference>
<gene>
    <name evidence="6" type="ORF">C3L33_12661</name>
</gene>
<protein>
    <recommendedName>
        <fullName evidence="5">Fe2OG dioxygenase domain-containing protein</fullName>
    </recommendedName>
</protein>
<feature type="domain" description="Fe2OG dioxygenase" evidence="5">
    <location>
        <begin position="29"/>
        <end position="135"/>
    </location>
</feature>
<evidence type="ECO:0000256" key="3">
    <source>
        <dbReference type="ARBA" id="ARBA00023002"/>
    </source>
</evidence>
<dbReference type="PANTHER" id="PTHR10209">
    <property type="entry name" value="OXIDOREDUCTASE, 2OG-FE II OXYGENASE FAMILY PROTEIN"/>
    <property type="match status" value="1"/>
</dbReference>
<dbReference type="PROSITE" id="PS51471">
    <property type="entry name" value="FE2OG_OXY"/>
    <property type="match status" value="1"/>
</dbReference>
<comment type="similarity">
    <text evidence="1">Belongs to the iron/ascorbate-dependent oxidoreductase family.</text>
</comment>
<dbReference type="InterPro" id="IPR027443">
    <property type="entry name" value="IPNS-like_sf"/>
</dbReference>
<dbReference type="SUPFAM" id="SSF51197">
    <property type="entry name" value="Clavaminate synthase-like"/>
    <property type="match status" value="1"/>
</dbReference>
<evidence type="ECO:0000259" key="5">
    <source>
        <dbReference type="PROSITE" id="PS51471"/>
    </source>
</evidence>
<keyword evidence="2" id="KW-0479">Metal-binding</keyword>
<dbReference type="Pfam" id="PF03171">
    <property type="entry name" value="2OG-FeII_Oxy"/>
    <property type="match status" value="1"/>
</dbReference>
<feature type="non-terminal residue" evidence="6">
    <location>
        <position position="1"/>
    </location>
</feature>
<keyword evidence="7" id="KW-1185">Reference proteome</keyword>
<evidence type="ECO:0000256" key="4">
    <source>
        <dbReference type="ARBA" id="ARBA00023004"/>
    </source>
</evidence>
<dbReference type="PANTHER" id="PTHR10209:SF884">
    <property type="entry name" value="1-AMINOCYCLOPROPANE-1-CARBOXYLATE OXIDASE HOMOLOG 1-LIKE"/>
    <property type="match status" value="1"/>
</dbReference>
<evidence type="ECO:0000313" key="7">
    <source>
        <dbReference type="Proteomes" id="UP000428333"/>
    </source>
</evidence>
<dbReference type="AlphaFoldDB" id="A0A6A4LD32"/>
<dbReference type="InterPro" id="IPR044861">
    <property type="entry name" value="IPNS-like_FE2OG_OXY"/>
</dbReference>
<keyword evidence="3" id="KW-0560">Oxidoreductase</keyword>
<dbReference type="Gene3D" id="2.60.120.330">
    <property type="entry name" value="B-lactam Antibiotic, Isopenicillin N Synthase, Chain"/>
    <property type="match status" value="1"/>
</dbReference>
<name>A0A6A4LD32_9ERIC</name>
<accession>A0A6A4LD32</accession>
<comment type="caution">
    <text evidence="6">The sequence shown here is derived from an EMBL/GenBank/DDBJ whole genome shotgun (WGS) entry which is preliminary data.</text>
</comment>
<evidence type="ECO:0000256" key="1">
    <source>
        <dbReference type="ARBA" id="ARBA00008056"/>
    </source>
</evidence>
<keyword evidence="4" id="KW-0408">Iron</keyword>
<reference evidence="6 7" key="1">
    <citation type="journal article" date="2019" name="Genome Biol. Evol.">
        <title>The Rhododendron genome and chromosomal organization provide insight into shared whole-genome duplications across the heath family (Ericaceae).</title>
        <authorList>
            <person name="Soza V.L."/>
            <person name="Lindsley D."/>
            <person name="Waalkes A."/>
            <person name="Ramage E."/>
            <person name="Patwardhan R.P."/>
            <person name="Burton J.N."/>
            <person name="Adey A."/>
            <person name="Kumar A."/>
            <person name="Qiu R."/>
            <person name="Shendure J."/>
            <person name="Hall B."/>
        </authorList>
    </citation>
    <scope>NUCLEOTIDE SEQUENCE [LARGE SCALE GENOMIC DNA]</scope>
    <source>
        <strain evidence="6">RSF 1966-606</strain>
    </source>
</reference>
<dbReference type="GO" id="GO:0051213">
    <property type="term" value="F:dioxygenase activity"/>
    <property type="evidence" value="ECO:0007669"/>
    <property type="project" value="UniProtKB-ARBA"/>
</dbReference>
<dbReference type="EMBL" id="QEFC01001848">
    <property type="protein sequence ID" value="KAE9455435.1"/>
    <property type="molecule type" value="Genomic_DNA"/>
</dbReference>
<dbReference type="OrthoDB" id="288590at2759"/>
<organism evidence="6 7">
    <name type="scientific">Rhododendron williamsianum</name>
    <dbReference type="NCBI Taxonomy" id="262921"/>
    <lineage>
        <taxon>Eukaryota</taxon>
        <taxon>Viridiplantae</taxon>
        <taxon>Streptophyta</taxon>
        <taxon>Embryophyta</taxon>
        <taxon>Tracheophyta</taxon>
        <taxon>Spermatophyta</taxon>
        <taxon>Magnoliopsida</taxon>
        <taxon>eudicotyledons</taxon>
        <taxon>Gunneridae</taxon>
        <taxon>Pentapetalae</taxon>
        <taxon>asterids</taxon>
        <taxon>Ericales</taxon>
        <taxon>Ericaceae</taxon>
        <taxon>Ericoideae</taxon>
        <taxon>Rhodoreae</taxon>
        <taxon>Rhododendron</taxon>
    </lineage>
</organism>
<evidence type="ECO:0000256" key="2">
    <source>
        <dbReference type="ARBA" id="ARBA00022723"/>
    </source>
</evidence>
<dbReference type="GO" id="GO:0046872">
    <property type="term" value="F:metal ion binding"/>
    <property type="evidence" value="ECO:0007669"/>
    <property type="project" value="UniProtKB-KW"/>
</dbReference>
<proteinExistence type="inferred from homology"/>
<dbReference type="FunFam" id="2.60.120.330:FF:000080">
    <property type="entry name" value="Uncharacterized protein"/>
    <property type="match status" value="1"/>
</dbReference>